<feature type="region of interest" description="Disordered" evidence="7">
    <location>
        <begin position="170"/>
        <end position="196"/>
    </location>
</feature>
<dbReference type="OrthoDB" id="6159739at2759"/>
<dbReference type="Proteomes" id="UP001153712">
    <property type="component" value="Chromosome 10"/>
</dbReference>
<evidence type="ECO:0000256" key="5">
    <source>
        <dbReference type="ARBA" id="ARBA00023157"/>
    </source>
</evidence>
<proteinExistence type="inferred from homology"/>
<keyword evidence="4" id="KW-0964">Secreted</keyword>
<organism evidence="10 11">
    <name type="scientific">Phyllotreta striolata</name>
    <name type="common">Striped flea beetle</name>
    <name type="synonym">Crioceris striolata</name>
    <dbReference type="NCBI Taxonomy" id="444603"/>
    <lineage>
        <taxon>Eukaryota</taxon>
        <taxon>Metazoa</taxon>
        <taxon>Ecdysozoa</taxon>
        <taxon>Arthropoda</taxon>
        <taxon>Hexapoda</taxon>
        <taxon>Insecta</taxon>
        <taxon>Pterygota</taxon>
        <taxon>Neoptera</taxon>
        <taxon>Endopterygota</taxon>
        <taxon>Coleoptera</taxon>
        <taxon>Polyphaga</taxon>
        <taxon>Cucujiformia</taxon>
        <taxon>Chrysomeloidea</taxon>
        <taxon>Chrysomelidae</taxon>
        <taxon>Galerucinae</taxon>
        <taxon>Alticini</taxon>
        <taxon>Phyllotreta</taxon>
    </lineage>
</organism>
<accession>A0A9N9XN28</accession>
<dbReference type="PROSITE" id="PS00251">
    <property type="entry name" value="THD_1"/>
    <property type="match status" value="1"/>
</dbReference>
<feature type="domain" description="THD" evidence="9">
    <location>
        <begin position="237"/>
        <end position="385"/>
    </location>
</feature>
<feature type="compositionally biased region" description="Polar residues" evidence="7">
    <location>
        <begin position="171"/>
        <end position="181"/>
    </location>
</feature>
<keyword evidence="8" id="KW-0812">Transmembrane</keyword>
<dbReference type="GO" id="GO:0016020">
    <property type="term" value="C:membrane"/>
    <property type="evidence" value="ECO:0007669"/>
    <property type="project" value="InterPro"/>
</dbReference>
<dbReference type="InterPro" id="IPR006052">
    <property type="entry name" value="TNF_dom"/>
</dbReference>
<evidence type="ECO:0000256" key="1">
    <source>
        <dbReference type="ARBA" id="ARBA00004613"/>
    </source>
</evidence>
<evidence type="ECO:0000256" key="3">
    <source>
        <dbReference type="ARBA" id="ARBA00022514"/>
    </source>
</evidence>
<comment type="similarity">
    <text evidence="2">Belongs to the tumor necrosis factor family.</text>
</comment>
<gene>
    <name evidence="10" type="ORF">PHYEVI_LOCUS1851</name>
</gene>
<evidence type="ECO:0000256" key="2">
    <source>
        <dbReference type="ARBA" id="ARBA00008670"/>
    </source>
</evidence>
<dbReference type="GO" id="GO:0005615">
    <property type="term" value="C:extracellular space"/>
    <property type="evidence" value="ECO:0007669"/>
    <property type="project" value="UniProtKB-KW"/>
</dbReference>
<evidence type="ECO:0000313" key="11">
    <source>
        <dbReference type="Proteomes" id="UP001153712"/>
    </source>
</evidence>
<evidence type="ECO:0000256" key="4">
    <source>
        <dbReference type="ARBA" id="ARBA00022525"/>
    </source>
</evidence>
<sequence length="390" mass="45378">MTADQKQSPDFCEPFIVRKKNPIRFFSTYGVAFLYVIIFALFVFNYLTLIRITVLESDVKSLKEKLSNVRLFDDDLINNIIRAEDEQNDDDDTEDDSKVIIPDDNINEYTDYDYYDTKNNENFTYNEYDLFKNRENSTKTEEELYKRKKRSIASTIRKDDDIVISKYNLRGRNSTGRSSGTKKYHGEPNDSSYNTKQASYKSLDSYQDSYEETTTYSPPITIVRNTGYRRRTIKHLPSVHYSGDTSKYVYGVHDNFYGNSQLRHVNEMFVDWTAKDWVDTLRMHSHFTMDNGFVTVKQSGLYLVYAQIYYLDTHDRVGFRVLRNDKTILECAITAPSIGGSMKSNTCYTAGVEHFRAGDKLWLKDIEQRLSLFANGKSFFGMVKLGNISV</sequence>
<dbReference type="PANTHER" id="PTHR15151:SF24">
    <property type="entry name" value="A PROLIFERATION-INDUCING LIGAND-LIKE PROTEIN-RELATED"/>
    <property type="match status" value="1"/>
</dbReference>
<keyword evidence="8" id="KW-1133">Transmembrane helix</keyword>
<reference evidence="10" key="1">
    <citation type="submission" date="2022-01" db="EMBL/GenBank/DDBJ databases">
        <authorList>
            <person name="King R."/>
        </authorList>
    </citation>
    <scope>NUCLEOTIDE SEQUENCE</scope>
</reference>
<evidence type="ECO:0000256" key="8">
    <source>
        <dbReference type="SAM" id="Phobius"/>
    </source>
</evidence>
<comment type="subcellular location">
    <subcellularLocation>
        <location evidence="1">Secreted</location>
    </subcellularLocation>
</comment>
<dbReference type="Gene3D" id="2.60.120.40">
    <property type="match status" value="1"/>
</dbReference>
<evidence type="ECO:0000313" key="10">
    <source>
        <dbReference type="EMBL" id="CAG9855400.1"/>
    </source>
</evidence>
<dbReference type="GO" id="GO:0006955">
    <property type="term" value="P:immune response"/>
    <property type="evidence" value="ECO:0007669"/>
    <property type="project" value="InterPro"/>
</dbReference>
<protein>
    <recommendedName>
        <fullName evidence="9">THD domain-containing protein</fullName>
    </recommendedName>
</protein>
<keyword evidence="3" id="KW-0202">Cytokine</keyword>
<evidence type="ECO:0000256" key="6">
    <source>
        <dbReference type="ARBA" id="ARBA00023180"/>
    </source>
</evidence>
<dbReference type="InterPro" id="IPR051748">
    <property type="entry name" value="TNF_Ligand_Superfamily"/>
</dbReference>
<dbReference type="EMBL" id="OU900103">
    <property type="protein sequence ID" value="CAG9855400.1"/>
    <property type="molecule type" value="Genomic_DNA"/>
</dbReference>
<dbReference type="SUPFAM" id="SSF49842">
    <property type="entry name" value="TNF-like"/>
    <property type="match status" value="1"/>
</dbReference>
<name>A0A9N9XN28_PHYSR</name>
<keyword evidence="5" id="KW-1015">Disulfide bond</keyword>
<feature type="transmembrane region" description="Helical" evidence="8">
    <location>
        <begin position="26"/>
        <end position="47"/>
    </location>
</feature>
<evidence type="ECO:0000256" key="7">
    <source>
        <dbReference type="SAM" id="MobiDB-lite"/>
    </source>
</evidence>
<dbReference type="PROSITE" id="PS50049">
    <property type="entry name" value="THD_2"/>
    <property type="match status" value="1"/>
</dbReference>
<keyword evidence="6" id="KW-0325">Glycoprotein</keyword>
<keyword evidence="8" id="KW-0472">Membrane</keyword>
<dbReference type="GO" id="GO:0005164">
    <property type="term" value="F:tumor necrosis factor receptor binding"/>
    <property type="evidence" value="ECO:0007669"/>
    <property type="project" value="InterPro"/>
</dbReference>
<dbReference type="InterPro" id="IPR021184">
    <property type="entry name" value="TNF_CS"/>
</dbReference>
<dbReference type="InterPro" id="IPR008983">
    <property type="entry name" value="Tumour_necrosis_fac-like_dom"/>
</dbReference>
<keyword evidence="11" id="KW-1185">Reference proteome</keyword>
<evidence type="ECO:0000259" key="9">
    <source>
        <dbReference type="PROSITE" id="PS50049"/>
    </source>
</evidence>
<dbReference type="PANTHER" id="PTHR15151">
    <property type="entry name" value="PROTEIN EIGER"/>
    <property type="match status" value="1"/>
</dbReference>
<dbReference type="Pfam" id="PF00229">
    <property type="entry name" value="TNF"/>
    <property type="match status" value="1"/>
</dbReference>
<dbReference type="AlphaFoldDB" id="A0A9N9XN28"/>
<dbReference type="GO" id="GO:0005125">
    <property type="term" value="F:cytokine activity"/>
    <property type="evidence" value="ECO:0007669"/>
    <property type="project" value="UniProtKB-KW"/>
</dbReference>